<dbReference type="Gene3D" id="1.25.40.180">
    <property type="match status" value="1"/>
</dbReference>
<protein>
    <submittedName>
        <fullName evidence="2">Uncharacterized protein</fullName>
    </submittedName>
</protein>
<accession>A0A2V3IBH6</accession>
<feature type="compositionally biased region" description="Low complexity" evidence="1">
    <location>
        <begin position="65"/>
        <end position="74"/>
    </location>
</feature>
<evidence type="ECO:0000256" key="1">
    <source>
        <dbReference type="SAM" id="MobiDB-lite"/>
    </source>
</evidence>
<keyword evidence="4" id="KW-1185">Reference proteome</keyword>
<gene>
    <name evidence="3" type="ORF">BWQ96_10819</name>
    <name evidence="2" type="ORF">BWQ96_10844</name>
</gene>
<dbReference type="OrthoDB" id="1933107at2759"/>
<dbReference type="EMBL" id="NBIV01000886">
    <property type="protein sequence ID" value="PXF39466.1"/>
    <property type="molecule type" value="Genomic_DNA"/>
</dbReference>
<evidence type="ECO:0000313" key="2">
    <source>
        <dbReference type="EMBL" id="PXF39466.1"/>
    </source>
</evidence>
<evidence type="ECO:0000313" key="3">
    <source>
        <dbReference type="EMBL" id="PXF39493.1"/>
    </source>
</evidence>
<feature type="region of interest" description="Disordered" evidence="1">
    <location>
        <begin position="41"/>
        <end position="96"/>
    </location>
</feature>
<dbReference type="AlphaFoldDB" id="A0A2V3IBH6"/>
<dbReference type="Proteomes" id="UP000247409">
    <property type="component" value="Unassembled WGS sequence"/>
</dbReference>
<comment type="caution">
    <text evidence="2">The sequence shown here is derived from an EMBL/GenBank/DDBJ whole genome shotgun (WGS) entry which is preliminary data.</text>
</comment>
<reference evidence="2 4" key="1">
    <citation type="journal article" date="2018" name="Mol. Biol. Evol.">
        <title>Analysis of the draft genome of the red seaweed Gracilariopsis chorda provides insights into genome size evolution in Rhodophyta.</title>
        <authorList>
            <person name="Lee J."/>
            <person name="Yang E.C."/>
            <person name="Graf L."/>
            <person name="Yang J.H."/>
            <person name="Qiu H."/>
            <person name="Zel Zion U."/>
            <person name="Chan C.X."/>
            <person name="Stephens T.G."/>
            <person name="Weber A.P.M."/>
            <person name="Boo G.H."/>
            <person name="Boo S.M."/>
            <person name="Kim K.M."/>
            <person name="Shin Y."/>
            <person name="Jung M."/>
            <person name="Lee S.J."/>
            <person name="Yim H.S."/>
            <person name="Lee J.H."/>
            <person name="Bhattacharya D."/>
            <person name="Yoon H.S."/>
        </authorList>
    </citation>
    <scope>NUCLEOTIDE SEQUENCE [LARGE SCALE GENOMIC DNA]</scope>
    <source>
        <strain evidence="2 4">SKKU-2015</strain>
        <tissue evidence="2">Whole body</tissue>
    </source>
</reference>
<sequence length="128" mass="13830">MKELCSLENLKLNMKFELTILSKQIGIDVNSTVLSDMLKLRPAPDKTQSPDFTSRKANALPPQTSPSATASSSPEVQRNVSHLTVGPRSGAPVFTLPEQRNTLPSLSKTIPAMLTASSGRLNMNRGLL</sequence>
<name>A0A2V3IBH6_9FLOR</name>
<organism evidence="2 4">
    <name type="scientific">Gracilariopsis chorda</name>
    <dbReference type="NCBI Taxonomy" id="448386"/>
    <lineage>
        <taxon>Eukaryota</taxon>
        <taxon>Rhodophyta</taxon>
        <taxon>Florideophyceae</taxon>
        <taxon>Rhodymeniophycidae</taxon>
        <taxon>Gracilariales</taxon>
        <taxon>Gracilariaceae</taxon>
        <taxon>Gracilariopsis</taxon>
    </lineage>
</organism>
<feature type="compositionally biased region" description="Polar residues" evidence="1">
    <location>
        <begin position="46"/>
        <end position="56"/>
    </location>
</feature>
<evidence type="ECO:0000313" key="4">
    <source>
        <dbReference type="Proteomes" id="UP000247409"/>
    </source>
</evidence>
<proteinExistence type="predicted"/>
<dbReference type="EMBL" id="NBIV01000808">
    <property type="protein sequence ID" value="PXF39493.1"/>
    <property type="molecule type" value="Genomic_DNA"/>
</dbReference>